<accession>A0A255GGI8</accession>
<reference evidence="2 3" key="1">
    <citation type="submission" date="2017-07" db="EMBL/GenBank/DDBJ databases">
        <title>Draft whole genome sequences of clinical Proprionibacteriaceae strains.</title>
        <authorList>
            <person name="Bernier A.-M."/>
            <person name="Bernard K."/>
            <person name="Domingo M.-C."/>
        </authorList>
    </citation>
    <scope>NUCLEOTIDE SEQUENCE [LARGE SCALE GENOMIC DNA]</scope>
    <source>
        <strain evidence="2 3">NML 030167</strain>
    </source>
</reference>
<feature type="domain" description="Zinc finger CGNR" evidence="1">
    <location>
        <begin position="128"/>
        <end position="168"/>
    </location>
</feature>
<gene>
    <name evidence="2" type="ORF">CGZ94_08050</name>
</gene>
<dbReference type="InterPro" id="IPR023286">
    <property type="entry name" value="ABATE_dom_sf"/>
</dbReference>
<dbReference type="Gene3D" id="1.10.3300.10">
    <property type="entry name" value="Jann2411-like domain"/>
    <property type="match status" value="1"/>
</dbReference>
<sequence>MHLNPYGEAPVRLATELANDPPRTAIELAERCRDADLVFSQRVRRRDLTAVTDFLENWSAIVDATTERDRAEALNLLLAKHSHHPRLDDHADGWHLHYRPDDVDFAELLTALISVGTALHLTGRGMHRLGRCAATDCERIFADVSRNGRQRYCCTRCNNRAAVRRHRDATRSNGSVRSA</sequence>
<organism evidence="2 3">
    <name type="scientific">Enemella evansiae</name>
    <dbReference type="NCBI Taxonomy" id="2016499"/>
    <lineage>
        <taxon>Bacteria</taxon>
        <taxon>Bacillati</taxon>
        <taxon>Actinomycetota</taxon>
        <taxon>Actinomycetes</taxon>
        <taxon>Propionibacteriales</taxon>
        <taxon>Propionibacteriaceae</taxon>
        <taxon>Enemella</taxon>
    </lineage>
</organism>
<dbReference type="InterPro" id="IPR010852">
    <property type="entry name" value="ABATE"/>
</dbReference>
<proteinExistence type="predicted"/>
<evidence type="ECO:0000313" key="3">
    <source>
        <dbReference type="Proteomes" id="UP000215896"/>
    </source>
</evidence>
<dbReference type="PANTHER" id="PTHR35525:SF3">
    <property type="entry name" value="BLL6575 PROTEIN"/>
    <property type="match status" value="1"/>
</dbReference>
<dbReference type="AlphaFoldDB" id="A0A255GGI8"/>
<dbReference type="InterPro" id="IPR021005">
    <property type="entry name" value="Znf_CGNR"/>
</dbReference>
<comment type="caution">
    <text evidence="2">The sequence shown here is derived from an EMBL/GenBank/DDBJ whole genome shotgun (WGS) entry which is preliminary data.</text>
</comment>
<name>A0A255GGI8_9ACTN</name>
<dbReference type="RefSeq" id="WP_094405299.1">
    <property type="nucleotide sequence ID" value="NZ_NMVO01000012.1"/>
</dbReference>
<protein>
    <recommendedName>
        <fullName evidence="1">Zinc finger CGNR domain-containing protein</fullName>
    </recommendedName>
</protein>
<dbReference type="EMBL" id="NMVO01000012">
    <property type="protein sequence ID" value="OYO14532.1"/>
    <property type="molecule type" value="Genomic_DNA"/>
</dbReference>
<dbReference type="Proteomes" id="UP000215896">
    <property type="component" value="Unassembled WGS sequence"/>
</dbReference>
<evidence type="ECO:0000259" key="1">
    <source>
        <dbReference type="Pfam" id="PF11706"/>
    </source>
</evidence>
<keyword evidence="3" id="KW-1185">Reference proteome</keyword>
<dbReference type="Pfam" id="PF11706">
    <property type="entry name" value="zf-CGNR"/>
    <property type="match status" value="1"/>
</dbReference>
<dbReference type="OrthoDB" id="3531194at2"/>
<dbReference type="SUPFAM" id="SSF160904">
    <property type="entry name" value="Jann2411-like"/>
    <property type="match status" value="1"/>
</dbReference>
<dbReference type="PANTHER" id="PTHR35525">
    <property type="entry name" value="BLL6575 PROTEIN"/>
    <property type="match status" value="1"/>
</dbReference>
<evidence type="ECO:0000313" key="2">
    <source>
        <dbReference type="EMBL" id="OYO14532.1"/>
    </source>
</evidence>